<feature type="compositionally biased region" description="Basic and acidic residues" evidence="1">
    <location>
        <begin position="687"/>
        <end position="704"/>
    </location>
</feature>
<dbReference type="RefSeq" id="XP_033518985.1">
    <property type="nucleotide sequence ID" value="XM_033662813.1"/>
</dbReference>
<dbReference type="GeneID" id="54403245"/>
<evidence type="ECO:0000313" key="2">
    <source>
        <dbReference type="EMBL" id="KAF2124592.1"/>
    </source>
</evidence>
<accession>A0A6A5ZXV4</accession>
<dbReference type="AlphaFoldDB" id="A0A6A5ZXV4"/>
<gene>
    <name evidence="2" type="ORF">P153DRAFT_259302</name>
</gene>
<feature type="non-terminal residue" evidence="2">
    <location>
        <position position="1"/>
    </location>
</feature>
<feature type="compositionally biased region" description="Pro residues" evidence="1">
    <location>
        <begin position="512"/>
        <end position="524"/>
    </location>
</feature>
<feature type="compositionally biased region" description="Low complexity" evidence="1">
    <location>
        <begin position="470"/>
        <end position="482"/>
    </location>
</feature>
<dbReference type="EMBL" id="ML977519">
    <property type="protein sequence ID" value="KAF2124592.1"/>
    <property type="molecule type" value="Genomic_DNA"/>
</dbReference>
<feature type="compositionally biased region" description="Polar residues" evidence="1">
    <location>
        <begin position="625"/>
        <end position="640"/>
    </location>
</feature>
<dbReference type="Proteomes" id="UP000799771">
    <property type="component" value="Unassembled WGS sequence"/>
</dbReference>
<feature type="compositionally biased region" description="Polar residues" evidence="1">
    <location>
        <begin position="48"/>
        <end position="66"/>
    </location>
</feature>
<evidence type="ECO:0000313" key="3">
    <source>
        <dbReference type="Proteomes" id="UP000799771"/>
    </source>
</evidence>
<feature type="region of interest" description="Disordered" evidence="1">
    <location>
        <begin position="468"/>
        <end position="563"/>
    </location>
</feature>
<feature type="compositionally biased region" description="Basic residues" evidence="1">
    <location>
        <begin position="643"/>
        <end position="652"/>
    </location>
</feature>
<feature type="compositionally biased region" description="Acidic residues" evidence="1">
    <location>
        <begin position="976"/>
        <end position="985"/>
    </location>
</feature>
<feature type="region of interest" description="Disordered" evidence="1">
    <location>
        <begin position="1"/>
        <end position="184"/>
    </location>
</feature>
<dbReference type="OrthoDB" id="3870679at2759"/>
<feature type="region of interest" description="Disordered" evidence="1">
    <location>
        <begin position="619"/>
        <end position="704"/>
    </location>
</feature>
<feature type="compositionally biased region" description="Low complexity" evidence="1">
    <location>
        <begin position="900"/>
        <end position="930"/>
    </location>
</feature>
<keyword evidence="3" id="KW-1185">Reference proteome</keyword>
<feature type="compositionally biased region" description="Basic and acidic residues" evidence="1">
    <location>
        <begin position="323"/>
        <end position="339"/>
    </location>
</feature>
<feature type="compositionally biased region" description="Acidic residues" evidence="1">
    <location>
        <begin position="951"/>
        <end position="968"/>
    </location>
</feature>
<name>A0A6A5ZXV4_9PLEO</name>
<protein>
    <submittedName>
        <fullName evidence="2">Uncharacterized protein</fullName>
    </submittedName>
</protein>
<feature type="compositionally biased region" description="Low complexity" evidence="1">
    <location>
        <begin position="661"/>
        <end position="672"/>
    </location>
</feature>
<feature type="region of interest" description="Disordered" evidence="1">
    <location>
        <begin position="819"/>
        <end position="1014"/>
    </location>
</feature>
<evidence type="ECO:0000256" key="1">
    <source>
        <dbReference type="SAM" id="MobiDB-lite"/>
    </source>
</evidence>
<organism evidence="2 3">
    <name type="scientific">Dothidotthia symphoricarpi CBS 119687</name>
    <dbReference type="NCBI Taxonomy" id="1392245"/>
    <lineage>
        <taxon>Eukaryota</taxon>
        <taxon>Fungi</taxon>
        <taxon>Dikarya</taxon>
        <taxon>Ascomycota</taxon>
        <taxon>Pezizomycotina</taxon>
        <taxon>Dothideomycetes</taxon>
        <taxon>Pleosporomycetidae</taxon>
        <taxon>Pleosporales</taxon>
        <taxon>Dothidotthiaceae</taxon>
        <taxon>Dothidotthia</taxon>
    </lineage>
</organism>
<feature type="compositionally biased region" description="Polar residues" evidence="1">
    <location>
        <begin position="119"/>
        <end position="128"/>
    </location>
</feature>
<proteinExistence type="predicted"/>
<reference evidence="2" key="1">
    <citation type="journal article" date="2020" name="Stud. Mycol.">
        <title>101 Dothideomycetes genomes: a test case for predicting lifestyles and emergence of pathogens.</title>
        <authorList>
            <person name="Haridas S."/>
            <person name="Albert R."/>
            <person name="Binder M."/>
            <person name="Bloem J."/>
            <person name="Labutti K."/>
            <person name="Salamov A."/>
            <person name="Andreopoulos B."/>
            <person name="Baker S."/>
            <person name="Barry K."/>
            <person name="Bills G."/>
            <person name="Bluhm B."/>
            <person name="Cannon C."/>
            <person name="Castanera R."/>
            <person name="Culley D."/>
            <person name="Daum C."/>
            <person name="Ezra D."/>
            <person name="Gonzalez J."/>
            <person name="Henrissat B."/>
            <person name="Kuo A."/>
            <person name="Liang C."/>
            <person name="Lipzen A."/>
            <person name="Lutzoni F."/>
            <person name="Magnuson J."/>
            <person name="Mondo S."/>
            <person name="Nolan M."/>
            <person name="Ohm R."/>
            <person name="Pangilinan J."/>
            <person name="Park H.-J."/>
            <person name="Ramirez L."/>
            <person name="Alfaro M."/>
            <person name="Sun H."/>
            <person name="Tritt A."/>
            <person name="Yoshinaga Y."/>
            <person name="Zwiers L.-H."/>
            <person name="Turgeon B."/>
            <person name="Goodwin S."/>
            <person name="Spatafora J."/>
            <person name="Crous P."/>
            <person name="Grigoriev I."/>
        </authorList>
    </citation>
    <scope>NUCLEOTIDE SEQUENCE</scope>
    <source>
        <strain evidence="2">CBS 119687</strain>
    </source>
</reference>
<sequence length="1121" mass="124943">SSQPDAYAVLESAFRPSPQLPSQARPPRRSDEHRNLSHAARPLFIRLDTSQTDNDSESLFDSQQPTPLEPPRALTEPDAGFPPTPPTLSHDGRAADTLQSRPLAHNQDDDAAMADLASKRQSFTTPVNARSPPTPDPSPPRSHESVAVAERPHLLAHPSSRAESFMTAREDADSSNASDSRCMTPLNDRLDIAQEDRGLWLAFGHDDDATPTNRARPWFPESEADTTAGAEEYKEPPVPATVHTPEREWDDNLMRNVTIRKKRNTTSPRKTSEPIHVGTTGSPVPSTKGRRSSSLRERVQASSNSPHTPSIEDFAQFIGWPPPDKDTPTHKPRARDVSNKRLSTASVSSTVVEAMVFVNSPQKRQTLRHSGRNLALRRDSDPPTDRGSTAFSNRHSMISDAVPLHRLIHKKASVADRRKRMSVESDTLGVERNMSPFSTMSSRTTIDSSASTLAHQESIRRVFQPASDIVSRSSSVTRSQQSYHVRGSSAPEITIPRKPAPSRRNFSEISPPSSPQPPAVPPQAPAVVHAPQPPISPVPSQGPLTSRMRRQRRSVVDLKQSADVNKTLPDLPAKRHAQQAVLLDINEVAEEKRPPSALLDRVRLLVAEREAVDVVAPSPALQESPVLSQRAQVSPVSQSTSPRIRRGSRSSRGRSEERRLSLLSQDRSSPSQDAHRPSPDQLSVEGMYRRSHDGARRPSEEFRRTSFDRYTARTEEHAMARHLYAQSTPFSQLSDTPIEVSEATAVSIYPHNNHSLLVVQQLSRGNSMFPDPRQVIEEDSPEQFYEFRSTPTPPFVDASEIHEEQEDYFQPMLTVEPSTPISQTDLYQPDGVDSPLENPRAPPEPPMIMFIPPTPAEELERQLAPGPPKRTDSHSQPQPQLTLVQRARRYSNDLLTPLLTRRGSQSRARSRSPSATSQSSSTRRSPRAQSTHNEDGTLHPFWRPRAYYDGTSDDYYDDDDESDEEDDTLPLGGDTSDVDDYEPPLEPEKQTLKRRLTNGFRAPPSTADGSGGFLIGNSLGVERSGTNRRRHHVTLPADFSPGRVAKRGSRENLRHEAQGFDSYRRRASWRSGRGIPGLKGVQVQYIGLSGVRERWQERSKEKRRDKIRRSIGTRYYVENVG</sequence>
<feature type="compositionally biased region" description="Polar residues" evidence="1">
    <location>
        <begin position="435"/>
        <end position="452"/>
    </location>
</feature>
<feature type="region of interest" description="Disordered" evidence="1">
    <location>
        <begin position="259"/>
        <end position="342"/>
    </location>
</feature>
<feature type="non-terminal residue" evidence="2">
    <location>
        <position position="1121"/>
    </location>
</feature>
<feature type="region of interest" description="Disordered" evidence="1">
    <location>
        <begin position="433"/>
        <end position="452"/>
    </location>
</feature>
<feature type="compositionally biased region" description="Polar residues" evidence="1">
    <location>
        <begin position="874"/>
        <end position="883"/>
    </location>
</feature>